<dbReference type="InterPro" id="IPR016299">
    <property type="entry name" value="Riboflavin_synth_RibBA"/>
</dbReference>
<dbReference type="HAMAP" id="MF_00180">
    <property type="entry name" value="RibB"/>
    <property type="match status" value="1"/>
</dbReference>
<feature type="binding site" evidence="19">
    <location>
        <position position="142"/>
    </location>
    <ligand>
        <name>Mg(2+)</name>
        <dbReference type="ChEBI" id="CHEBI:18420"/>
        <label>2</label>
    </ligand>
</feature>
<comment type="cofactor">
    <cofactor evidence="19">
        <name>Zn(2+)</name>
        <dbReference type="ChEBI" id="CHEBI:29105"/>
    </cofactor>
    <text evidence="19">Binds 1 zinc ion per subunit.</text>
</comment>
<reference evidence="21 22" key="1">
    <citation type="submission" date="2016-10" db="EMBL/GenBank/DDBJ databases">
        <authorList>
            <person name="de Groot N.N."/>
        </authorList>
    </citation>
    <scope>NUCLEOTIDE SEQUENCE [LARGE SCALE GENOMIC DNA]</scope>
    <source>
        <strain evidence="21 22">DSM 46701</strain>
    </source>
</reference>
<dbReference type="SUPFAM" id="SSF142695">
    <property type="entry name" value="RibA-like"/>
    <property type="match status" value="1"/>
</dbReference>
<dbReference type="HAMAP" id="MF_01283">
    <property type="entry name" value="RibBA"/>
    <property type="match status" value="1"/>
</dbReference>
<dbReference type="Proteomes" id="UP000199695">
    <property type="component" value="Unassembled WGS sequence"/>
</dbReference>
<dbReference type="SUPFAM" id="SSF55821">
    <property type="entry name" value="YrdC/RibB"/>
    <property type="match status" value="1"/>
</dbReference>
<comment type="function">
    <text evidence="3 19">Catalyzes the conversion of D-ribulose 5-phosphate to formate and 3,4-dihydroxy-2-butanone 4-phosphate.</text>
</comment>
<feature type="binding site" evidence="19">
    <location>
        <position position="32"/>
    </location>
    <ligand>
        <name>D-ribulose 5-phosphate</name>
        <dbReference type="ChEBI" id="CHEBI:58121"/>
    </ligand>
</feature>
<feature type="binding site" evidence="19">
    <location>
        <position position="316"/>
    </location>
    <ligand>
        <name>GTP</name>
        <dbReference type="ChEBI" id="CHEBI:37565"/>
    </ligand>
</feature>
<evidence type="ECO:0000256" key="7">
    <source>
        <dbReference type="ARBA" id="ARBA00022619"/>
    </source>
</evidence>
<dbReference type="InterPro" id="IPR032677">
    <property type="entry name" value="GTP_cyclohydro_II"/>
</dbReference>
<dbReference type="NCBIfam" id="TIGR00506">
    <property type="entry name" value="ribB"/>
    <property type="match status" value="1"/>
</dbReference>
<feature type="binding site" evidence="19">
    <location>
        <position position="28"/>
    </location>
    <ligand>
        <name>Mg(2+)</name>
        <dbReference type="ChEBI" id="CHEBI:18420"/>
        <label>2</label>
    </ligand>
</feature>
<evidence type="ECO:0000256" key="13">
    <source>
        <dbReference type="ARBA" id="ARBA00023134"/>
    </source>
</evidence>
<dbReference type="NCBIfam" id="TIGR00505">
    <property type="entry name" value="ribA"/>
    <property type="match status" value="1"/>
</dbReference>
<evidence type="ECO:0000256" key="5">
    <source>
        <dbReference type="ARBA" id="ARBA00004904"/>
    </source>
</evidence>
<dbReference type="GO" id="GO:0009231">
    <property type="term" value="P:riboflavin biosynthetic process"/>
    <property type="evidence" value="ECO:0007669"/>
    <property type="project" value="UniProtKB-UniRule"/>
</dbReference>
<dbReference type="GO" id="GO:0000287">
    <property type="term" value="F:magnesium ion binding"/>
    <property type="evidence" value="ECO:0007669"/>
    <property type="project" value="UniProtKB-UniRule"/>
</dbReference>
<feature type="site" description="Essential for DHBP synthase activity" evidence="19">
    <location>
        <position position="163"/>
    </location>
</feature>
<dbReference type="GO" id="GO:0030145">
    <property type="term" value="F:manganese ion binding"/>
    <property type="evidence" value="ECO:0007669"/>
    <property type="project" value="UniProtKB-UniRule"/>
</dbReference>
<evidence type="ECO:0000259" key="20">
    <source>
        <dbReference type="Pfam" id="PF00925"/>
    </source>
</evidence>
<feature type="site" description="Essential for DHBP synthase activity" evidence="19">
    <location>
        <position position="125"/>
    </location>
</feature>
<comment type="cofactor">
    <cofactor evidence="19">
        <name>Mg(2+)</name>
        <dbReference type="ChEBI" id="CHEBI:18420"/>
    </cofactor>
    <cofactor evidence="19">
        <name>Mn(2+)</name>
        <dbReference type="ChEBI" id="CHEBI:29035"/>
    </cofactor>
    <text evidence="19">Binds 2 divalent metal cations per subunit. Magnesium or manganese.</text>
</comment>
<dbReference type="InterPro" id="IPR000422">
    <property type="entry name" value="DHBP_synthase_RibB"/>
</dbReference>
<evidence type="ECO:0000256" key="16">
    <source>
        <dbReference type="ARBA" id="ARBA00023268"/>
    </source>
</evidence>
<feature type="binding site" evidence="19">
    <location>
        <position position="256"/>
    </location>
    <ligand>
        <name>Zn(2+)</name>
        <dbReference type="ChEBI" id="CHEBI:29105"/>
        <note>catalytic</note>
    </ligand>
</feature>
<evidence type="ECO:0000256" key="4">
    <source>
        <dbReference type="ARBA" id="ARBA00004853"/>
    </source>
</evidence>
<dbReference type="GO" id="GO:0005525">
    <property type="term" value="F:GTP binding"/>
    <property type="evidence" value="ECO:0007669"/>
    <property type="project" value="UniProtKB-KW"/>
</dbReference>
<protein>
    <recommendedName>
        <fullName evidence="19">Riboflavin biosynthesis protein RibBA</fullName>
    </recommendedName>
    <domain>
        <recommendedName>
            <fullName evidence="19">3,4-dihydroxy-2-butanone 4-phosphate synthase</fullName>
            <shortName evidence="19">DHBP synthase</shortName>
            <ecNumber evidence="19">4.1.99.12</ecNumber>
        </recommendedName>
    </domain>
    <domain>
        <recommendedName>
            <fullName evidence="19">GTP cyclohydrolase-2</fullName>
            <ecNumber evidence="19">3.5.4.25</ecNumber>
        </recommendedName>
        <alternativeName>
            <fullName evidence="19">GTP cyclohydrolase II</fullName>
        </alternativeName>
    </domain>
</protein>
<keyword evidence="14 19" id="KW-0464">Manganese</keyword>
<keyword evidence="13 19" id="KW-0342">GTP-binding</keyword>
<comment type="similarity">
    <text evidence="6 19">In the N-terminal section; belongs to the DHBP synthase family.</text>
</comment>
<comment type="pathway">
    <text evidence="5 19">Cofactor biosynthesis; riboflavin biosynthesis; 2-hydroxy-3-oxobutyl phosphate from D-ribulose 5-phosphate: step 1/1.</text>
</comment>
<dbReference type="NCBIfam" id="NF001591">
    <property type="entry name" value="PRK00393.1"/>
    <property type="match status" value="1"/>
</dbReference>
<feature type="active site" description="Nucleophile; for GTP cyclohydrolase activity" evidence="19">
    <location>
        <position position="330"/>
    </location>
</feature>
<evidence type="ECO:0000256" key="6">
    <source>
        <dbReference type="ARBA" id="ARBA00005520"/>
    </source>
</evidence>
<feature type="binding site" evidence="19">
    <location>
        <position position="272"/>
    </location>
    <ligand>
        <name>GTP</name>
        <dbReference type="ChEBI" id="CHEBI:37565"/>
    </ligand>
</feature>
<dbReference type="RefSeq" id="WP_089967753.1">
    <property type="nucleotide sequence ID" value="NZ_FOCQ01000007.1"/>
</dbReference>
<dbReference type="FunFam" id="3.40.50.10990:FF:000001">
    <property type="entry name" value="Riboflavin biosynthesis protein RibBA"/>
    <property type="match status" value="1"/>
</dbReference>
<evidence type="ECO:0000256" key="12">
    <source>
        <dbReference type="ARBA" id="ARBA00022842"/>
    </source>
</evidence>
<dbReference type="InterPro" id="IPR000926">
    <property type="entry name" value="RibA"/>
</dbReference>
<feature type="binding site" evidence="19">
    <location>
        <position position="163"/>
    </location>
    <ligand>
        <name>D-ribulose 5-phosphate</name>
        <dbReference type="ChEBI" id="CHEBI:58121"/>
    </ligand>
</feature>
<dbReference type="GO" id="GO:0008270">
    <property type="term" value="F:zinc ion binding"/>
    <property type="evidence" value="ECO:0007669"/>
    <property type="project" value="UniProtKB-UniRule"/>
</dbReference>
<evidence type="ECO:0000313" key="21">
    <source>
        <dbReference type="EMBL" id="SEN20330.1"/>
    </source>
</evidence>
<feature type="binding site" evidence="19">
    <location>
        <begin position="294"/>
        <end position="296"/>
    </location>
    <ligand>
        <name>GTP</name>
        <dbReference type="ChEBI" id="CHEBI:37565"/>
    </ligand>
</feature>
<feature type="domain" description="GTP cyclohydrolase II" evidence="20">
    <location>
        <begin position="206"/>
        <end position="372"/>
    </location>
</feature>
<dbReference type="Gene3D" id="3.40.50.10990">
    <property type="entry name" value="GTP cyclohydrolase II"/>
    <property type="match status" value="1"/>
</dbReference>
<feature type="binding site" evidence="19">
    <location>
        <begin position="251"/>
        <end position="255"/>
    </location>
    <ligand>
        <name>GTP</name>
        <dbReference type="ChEBI" id="CHEBI:37565"/>
    </ligand>
</feature>
<keyword evidence="10 19" id="KW-0378">Hydrolase</keyword>
<evidence type="ECO:0000256" key="18">
    <source>
        <dbReference type="ARBA" id="ARBA00049295"/>
    </source>
</evidence>
<dbReference type="Pfam" id="PF00925">
    <property type="entry name" value="GTP_cyclohydro2"/>
    <property type="match status" value="1"/>
</dbReference>
<dbReference type="GO" id="GO:0005829">
    <property type="term" value="C:cytosol"/>
    <property type="evidence" value="ECO:0007669"/>
    <property type="project" value="TreeGrafter"/>
</dbReference>
<evidence type="ECO:0000256" key="14">
    <source>
        <dbReference type="ARBA" id="ARBA00023211"/>
    </source>
</evidence>
<dbReference type="Pfam" id="PF00926">
    <property type="entry name" value="DHBP_synthase"/>
    <property type="match status" value="1"/>
</dbReference>
<evidence type="ECO:0000256" key="19">
    <source>
        <dbReference type="HAMAP-Rule" id="MF_01283"/>
    </source>
</evidence>
<dbReference type="CDD" id="cd00641">
    <property type="entry name" value="GTP_cyclohydro2"/>
    <property type="match status" value="1"/>
</dbReference>
<feature type="binding site" evidence="19">
    <location>
        <position position="267"/>
    </location>
    <ligand>
        <name>Zn(2+)</name>
        <dbReference type="ChEBI" id="CHEBI:29105"/>
        <note>catalytic</note>
    </ligand>
</feature>
<keyword evidence="9 19" id="KW-0547">Nucleotide-binding</keyword>
<comment type="similarity">
    <text evidence="19">In the C-terminal section; belongs to the GTP cyclohydrolase II family.</text>
</comment>
<dbReference type="NCBIfam" id="NF006803">
    <property type="entry name" value="PRK09311.1"/>
    <property type="match status" value="1"/>
</dbReference>
<keyword evidence="11 19" id="KW-0862">Zinc</keyword>
<feature type="binding site" evidence="19">
    <location>
        <position position="356"/>
    </location>
    <ligand>
        <name>GTP</name>
        <dbReference type="ChEBI" id="CHEBI:37565"/>
    </ligand>
</feature>
<dbReference type="HAMAP" id="MF_00179">
    <property type="entry name" value="RibA"/>
    <property type="match status" value="1"/>
</dbReference>
<proteinExistence type="inferred from homology"/>
<evidence type="ECO:0000256" key="11">
    <source>
        <dbReference type="ARBA" id="ARBA00022833"/>
    </source>
</evidence>
<evidence type="ECO:0000256" key="17">
    <source>
        <dbReference type="ARBA" id="ARBA00043932"/>
    </source>
</evidence>
<keyword evidence="16 19" id="KW-0511">Multifunctional enzyme</keyword>
<dbReference type="PANTHER" id="PTHR21327">
    <property type="entry name" value="GTP CYCLOHYDROLASE II-RELATED"/>
    <property type="match status" value="1"/>
</dbReference>
<feature type="binding site" evidence="19">
    <location>
        <begin position="139"/>
        <end position="143"/>
    </location>
    <ligand>
        <name>D-ribulose 5-phosphate</name>
        <dbReference type="ChEBI" id="CHEBI:58121"/>
    </ligand>
</feature>
<dbReference type="STRING" id="1173111.SAMN05444955_10756"/>
<evidence type="ECO:0000256" key="8">
    <source>
        <dbReference type="ARBA" id="ARBA00022723"/>
    </source>
</evidence>
<dbReference type="FunFam" id="3.90.870.10:FF:000001">
    <property type="entry name" value="Riboflavin biosynthesis protein RibBA"/>
    <property type="match status" value="1"/>
</dbReference>
<evidence type="ECO:0000256" key="10">
    <source>
        <dbReference type="ARBA" id="ARBA00022801"/>
    </source>
</evidence>
<organism evidence="21 22">
    <name type="scientific">Lihuaxuella thermophila</name>
    <dbReference type="NCBI Taxonomy" id="1173111"/>
    <lineage>
        <taxon>Bacteria</taxon>
        <taxon>Bacillati</taxon>
        <taxon>Bacillota</taxon>
        <taxon>Bacilli</taxon>
        <taxon>Bacillales</taxon>
        <taxon>Thermoactinomycetaceae</taxon>
        <taxon>Lihuaxuella</taxon>
    </lineage>
</organism>
<comment type="cofactor">
    <cofactor evidence="2">
        <name>Mn(2+)</name>
        <dbReference type="ChEBI" id="CHEBI:29035"/>
    </cofactor>
</comment>
<dbReference type="PIRSF" id="PIRSF001259">
    <property type="entry name" value="RibA"/>
    <property type="match status" value="1"/>
</dbReference>
<gene>
    <name evidence="19" type="primary">ribBA</name>
    <name evidence="21" type="ORF">SAMN05444955_10756</name>
</gene>
<feature type="binding site" evidence="19">
    <location>
        <position position="351"/>
    </location>
    <ligand>
        <name>GTP</name>
        <dbReference type="ChEBI" id="CHEBI:37565"/>
    </ligand>
</feature>
<dbReference type="EMBL" id="FOCQ01000007">
    <property type="protein sequence ID" value="SEN20330.1"/>
    <property type="molecule type" value="Genomic_DNA"/>
</dbReference>
<evidence type="ECO:0000256" key="3">
    <source>
        <dbReference type="ARBA" id="ARBA00002284"/>
    </source>
</evidence>
<dbReference type="InterPro" id="IPR036144">
    <property type="entry name" value="RibA-like_sf"/>
</dbReference>
<dbReference type="EC" id="3.5.4.25" evidence="19"/>
<dbReference type="Gene3D" id="3.90.870.10">
    <property type="entry name" value="DHBP synthase"/>
    <property type="match status" value="1"/>
</dbReference>
<dbReference type="PANTHER" id="PTHR21327:SF18">
    <property type="entry name" value="3,4-DIHYDROXY-2-BUTANONE 4-PHOSPHATE SYNTHASE"/>
    <property type="match status" value="1"/>
</dbReference>
<comment type="pathway">
    <text evidence="4 19">Cofactor biosynthesis; riboflavin biosynthesis; 5-amino-6-(D-ribitylamino)uracil from GTP: step 1/4.</text>
</comment>
<comment type="function">
    <text evidence="17 19">Catalyzes the conversion of GTP to 2,5-diamino-6-ribosylamino-4(3H)-pyrimidinone 5'-phosphate (DARP), formate and pyrophosphate.</text>
</comment>
<keyword evidence="22" id="KW-1185">Reference proteome</keyword>
<feature type="binding site" evidence="19">
    <location>
        <begin position="27"/>
        <end position="28"/>
    </location>
    <ligand>
        <name>D-ribulose 5-phosphate</name>
        <dbReference type="ChEBI" id="CHEBI:58121"/>
    </ligand>
</feature>
<dbReference type="UniPathway" id="UPA00275">
    <property type="reaction ID" value="UER00399"/>
</dbReference>
<keyword evidence="15 19" id="KW-0456">Lyase</keyword>
<feature type="active site" description="Proton acceptor; for GTP cyclohydrolase activity" evidence="19">
    <location>
        <position position="328"/>
    </location>
</feature>
<accession>A0A1H8ELQ3</accession>
<evidence type="ECO:0000256" key="15">
    <source>
        <dbReference type="ARBA" id="ARBA00023239"/>
    </source>
</evidence>
<feature type="binding site" evidence="19">
    <location>
        <position position="28"/>
    </location>
    <ligand>
        <name>Mg(2+)</name>
        <dbReference type="ChEBI" id="CHEBI:18420"/>
        <label>1</label>
    </ligand>
</feature>
<comment type="catalytic activity">
    <reaction evidence="1 19">
        <text>D-ribulose 5-phosphate = (2S)-2-hydroxy-3-oxobutyl phosphate + formate + H(+)</text>
        <dbReference type="Rhea" id="RHEA:18457"/>
        <dbReference type="ChEBI" id="CHEBI:15378"/>
        <dbReference type="ChEBI" id="CHEBI:15740"/>
        <dbReference type="ChEBI" id="CHEBI:58121"/>
        <dbReference type="ChEBI" id="CHEBI:58830"/>
        <dbReference type="EC" id="4.1.99.12"/>
    </reaction>
</comment>
<keyword evidence="12 19" id="KW-0460">Magnesium</keyword>
<keyword evidence="7 19" id="KW-0686">Riboflavin biosynthesis</keyword>
<feature type="region of interest" description="DHBP synthase" evidence="19">
    <location>
        <begin position="1"/>
        <end position="200"/>
    </location>
</feature>
<dbReference type="GO" id="GO:0008686">
    <property type="term" value="F:3,4-dihydroxy-2-butanone-4-phosphate synthase activity"/>
    <property type="evidence" value="ECO:0007669"/>
    <property type="project" value="UniProtKB-UniRule"/>
</dbReference>
<name>A0A1H8ELQ3_9BACL</name>
<keyword evidence="8 19" id="KW-0479">Metal-binding</keyword>
<dbReference type="InterPro" id="IPR017945">
    <property type="entry name" value="DHBP_synth_RibB-like_a/b_dom"/>
</dbReference>
<dbReference type="AlphaFoldDB" id="A0A1H8ELQ3"/>
<evidence type="ECO:0000313" key="22">
    <source>
        <dbReference type="Proteomes" id="UP000199695"/>
    </source>
</evidence>
<evidence type="ECO:0000256" key="9">
    <source>
        <dbReference type="ARBA" id="ARBA00022741"/>
    </source>
</evidence>
<feature type="binding site" evidence="19">
    <location>
        <position position="269"/>
    </location>
    <ligand>
        <name>Zn(2+)</name>
        <dbReference type="ChEBI" id="CHEBI:29105"/>
        <note>catalytic</note>
    </ligand>
</feature>
<sequence>MLFHTIEEALADLKEGKMIIVVDDEDRENEGDLVALAEKATPEVINFMITHGRGLVCVPMTEERAKELDLPLMVHHNTDRHGTAFTVSVDAYTTTTGISAYERSETIQQLIDPQRGPEDFRRPGHIFPLVARPGGVLRRAGHTEAAVDLARLCDSYPAGVICEVINEDGTMARVPDLMKLAEKFDLKIITIQDLIHYRRAKETLIERVVSVHMPTEYGEFQMVGYSNQVDEKEHVAFVKGNIDPDQPVLVRVHSECLTGDVFGSQRCDCGPQLHAALRRIEEEGTGVLLYMRQEGRGIGLLNKLKAYKLQEQGLDTVEANLSLGFRDDLREYGIGAQILRDLGVRKMRLLTNNPRKITGLKGYGLEIVEVLPIEFTPNKNNRKYMETKKTKLGHLLHL</sequence>
<dbReference type="GO" id="GO:0003935">
    <property type="term" value="F:GTP cyclohydrolase II activity"/>
    <property type="evidence" value="ECO:0007669"/>
    <property type="project" value="UniProtKB-UniRule"/>
</dbReference>
<evidence type="ECO:0000256" key="1">
    <source>
        <dbReference type="ARBA" id="ARBA00000141"/>
    </source>
</evidence>
<feature type="region of interest" description="GTP cyclohydrolase II" evidence="19">
    <location>
        <begin position="201"/>
        <end position="398"/>
    </location>
</feature>
<comment type="catalytic activity">
    <reaction evidence="18 19">
        <text>GTP + 4 H2O = 2,5-diamino-6-hydroxy-4-(5-phosphoribosylamino)-pyrimidine + formate + 2 phosphate + 3 H(+)</text>
        <dbReference type="Rhea" id="RHEA:23704"/>
        <dbReference type="ChEBI" id="CHEBI:15377"/>
        <dbReference type="ChEBI" id="CHEBI:15378"/>
        <dbReference type="ChEBI" id="CHEBI:15740"/>
        <dbReference type="ChEBI" id="CHEBI:37565"/>
        <dbReference type="ChEBI" id="CHEBI:43474"/>
        <dbReference type="ChEBI" id="CHEBI:58614"/>
        <dbReference type="EC" id="3.5.4.25"/>
    </reaction>
</comment>
<evidence type="ECO:0000256" key="2">
    <source>
        <dbReference type="ARBA" id="ARBA00001936"/>
    </source>
</evidence>
<dbReference type="EC" id="4.1.99.12" evidence="19"/>